<dbReference type="InParanoid" id="B9RL80"/>
<dbReference type="EMBL" id="EQ973787">
    <property type="protein sequence ID" value="EEF47899.1"/>
    <property type="molecule type" value="Genomic_DNA"/>
</dbReference>
<sequence length="59" mass="6724">MLSASFNEDALLRARKMEEIKRIGRTITDSSHYKCRPHISVVAIDPITRLWLRQAGLGT</sequence>
<accession>B9RL80</accession>
<gene>
    <name evidence="1" type="ORF">RCOM_1668080</name>
</gene>
<proteinExistence type="predicted"/>
<dbReference type="Proteomes" id="UP000008311">
    <property type="component" value="Unassembled WGS sequence"/>
</dbReference>
<keyword evidence="2" id="KW-1185">Reference proteome</keyword>
<evidence type="ECO:0000313" key="1">
    <source>
        <dbReference type="EMBL" id="EEF47899.1"/>
    </source>
</evidence>
<evidence type="ECO:0000313" key="2">
    <source>
        <dbReference type="Proteomes" id="UP000008311"/>
    </source>
</evidence>
<reference evidence="2" key="1">
    <citation type="journal article" date="2010" name="Nat. Biotechnol.">
        <title>Draft genome sequence of the oilseed species Ricinus communis.</title>
        <authorList>
            <person name="Chan A.P."/>
            <person name="Crabtree J."/>
            <person name="Zhao Q."/>
            <person name="Lorenzi H."/>
            <person name="Orvis J."/>
            <person name="Puiu D."/>
            <person name="Melake-Berhan A."/>
            <person name="Jones K.M."/>
            <person name="Redman J."/>
            <person name="Chen G."/>
            <person name="Cahoon E.B."/>
            <person name="Gedil M."/>
            <person name="Stanke M."/>
            <person name="Haas B.J."/>
            <person name="Wortman J.R."/>
            <person name="Fraser-Liggett C.M."/>
            <person name="Ravel J."/>
            <person name="Rabinowicz P.D."/>
        </authorList>
    </citation>
    <scope>NUCLEOTIDE SEQUENCE [LARGE SCALE GENOMIC DNA]</scope>
    <source>
        <strain evidence="2">cv. Hale</strain>
    </source>
</reference>
<organism evidence="1 2">
    <name type="scientific">Ricinus communis</name>
    <name type="common">Castor bean</name>
    <dbReference type="NCBI Taxonomy" id="3988"/>
    <lineage>
        <taxon>Eukaryota</taxon>
        <taxon>Viridiplantae</taxon>
        <taxon>Streptophyta</taxon>
        <taxon>Embryophyta</taxon>
        <taxon>Tracheophyta</taxon>
        <taxon>Spermatophyta</taxon>
        <taxon>Magnoliopsida</taxon>
        <taxon>eudicotyledons</taxon>
        <taxon>Gunneridae</taxon>
        <taxon>Pentapetalae</taxon>
        <taxon>rosids</taxon>
        <taxon>fabids</taxon>
        <taxon>Malpighiales</taxon>
        <taxon>Euphorbiaceae</taxon>
        <taxon>Acalyphoideae</taxon>
        <taxon>Acalypheae</taxon>
        <taxon>Ricinus</taxon>
    </lineage>
</organism>
<protein>
    <submittedName>
        <fullName evidence="1">Uncharacterized protein</fullName>
    </submittedName>
</protein>
<name>B9RL80_RICCO</name>
<dbReference type="AlphaFoldDB" id="B9RL80"/>